<dbReference type="SUPFAM" id="SSF53756">
    <property type="entry name" value="UDP-Glycosyltransferase/glycogen phosphorylase"/>
    <property type="match status" value="1"/>
</dbReference>
<evidence type="ECO:0000256" key="5">
    <source>
        <dbReference type="ARBA" id="ARBA00022679"/>
    </source>
</evidence>
<dbReference type="AlphaFoldDB" id="A0A426ZPL2"/>
<dbReference type="Gene3D" id="3.40.50.2000">
    <property type="entry name" value="Glycogen Phosphorylase B"/>
    <property type="match status" value="1"/>
</dbReference>
<keyword evidence="5" id="KW-0808">Transferase</keyword>
<evidence type="ECO:0000256" key="4">
    <source>
        <dbReference type="ARBA" id="ARBA00022676"/>
    </source>
</evidence>
<keyword evidence="6" id="KW-0750">Starch biosynthesis</keyword>
<comment type="catalytic activity">
    <reaction evidence="1">
        <text>[(1-&gt;4)-alpha-D-glucosyl](n) + ADP-alpha-D-glucose = [(1-&gt;4)-alpha-D-glucosyl](n+1) + ADP + H(+)</text>
        <dbReference type="Rhea" id="RHEA:18189"/>
        <dbReference type="Rhea" id="RHEA-COMP:9584"/>
        <dbReference type="Rhea" id="RHEA-COMP:9587"/>
        <dbReference type="ChEBI" id="CHEBI:15378"/>
        <dbReference type="ChEBI" id="CHEBI:15444"/>
        <dbReference type="ChEBI" id="CHEBI:57498"/>
        <dbReference type="ChEBI" id="CHEBI:456216"/>
        <dbReference type="EC" id="2.4.1.21"/>
    </reaction>
</comment>
<dbReference type="Proteomes" id="UP000287651">
    <property type="component" value="Unassembled WGS sequence"/>
</dbReference>
<evidence type="ECO:0000256" key="6">
    <source>
        <dbReference type="ARBA" id="ARBA00022922"/>
    </source>
</evidence>
<evidence type="ECO:0000256" key="1">
    <source>
        <dbReference type="ARBA" id="ARBA00001478"/>
    </source>
</evidence>
<dbReference type="UniPathway" id="UPA00152"/>
<keyword evidence="7" id="KW-1133">Transmembrane helix</keyword>
<feature type="transmembrane region" description="Helical" evidence="7">
    <location>
        <begin position="42"/>
        <end position="64"/>
    </location>
</feature>
<comment type="caution">
    <text evidence="9">The sequence shown here is derived from an EMBL/GenBank/DDBJ whole genome shotgun (WGS) entry which is preliminary data.</text>
</comment>
<organism evidence="9 10">
    <name type="scientific">Ensete ventricosum</name>
    <name type="common">Abyssinian banana</name>
    <name type="synonym">Musa ensete</name>
    <dbReference type="NCBI Taxonomy" id="4639"/>
    <lineage>
        <taxon>Eukaryota</taxon>
        <taxon>Viridiplantae</taxon>
        <taxon>Streptophyta</taxon>
        <taxon>Embryophyta</taxon>
        <taxon>Tracheophyta</taxon>
        <taxon>Spermatophyta</taxon>
        <taxon>Magnoliopsida</taxon>
        <taxon>Liliopsida</taxon>
        <taxon>Zingiberales</taxon>
        <taxon>Musaceae</taxon>
        <taxon>Ensete</taxon>
    </lineage>
</organism>
<dbReference type="GO" id="GO:0019252">
    <property type="term" value="P:starch biosynthetic process"/>
    <property type="evidence" value="ECO:0007669"/>
    <property type="project" value="UniProtKB-UniPathway"/>
</dbReference>
<proteinExistence type="predicted"/>
<evidence type="ECO:0000256" key="3">
    <source>
        <dbReference type="ARBA" id="ARBA00012588"/>
    </source>
</evidence>
<feature type="domain" description="Starch synthase catalytic" evidence="8">
    <location>
        <begin position="1"/>
        <end position="42"/>
    </location>
</feature>
<feature type="non-terminal residue" evidence="9">
    <location>
        <position position="1"/>
    </location>
</feature>
<dbReference type="EC" id="2.4.1.21" evidence="3"/>
<comment type="pathway">
    <text evidence="2">Glycan biosynthesis; starch biosynthesis.</text>
</comment>
<accession>A0A426ZPL2</accession>
<sequence>VGGLGDVISGLGKALQRKGHLVEIILPKYDCMQYDLITDMKVYHYLFVFWLMLQALDVVVESYFDGLLFRNKIWVGTIEGLKL</sequence>
<evidence type="ECO:0000313" key="9">
    <source>
        <dbReference type="EMBL" id="RRT65861.1"/>
    </source>
</evidence>
<evidence type="ECO:0000259" key="8">
    <source>
        <dbReference type="Pfam" id="PF08323"/>
    </source>
</evidence>
<evidence type="ECO:0000256" key="7">
    <source>
        <dbReference type="SAM" id="Phobius"/>
    </source>
</evidence>
<dbReference type="PANTHER" id="PTHR46083">
    <property type="match status" value="1"/>
</dbReference>
<gene>
    <name evidence="9" type="ORF">B296_00040725</name>
</gene>
<keyword evidence="4" id="KW-0328">Glycosyltransferase</keyword>
<keyword evidence="7" id="KW-0472">Membrane</keyword>
<evidence type="ECO:0000256" key="2">
    <source>
        <dbReference type="ARBA" id="ARBA00004727"/>
    </source>
</evidence>
<dbReference type="EMBL" id="AMZH03005659">
    <property type="protein sequence ID" value="RRT65861.1"/>
    <property type="molecule type" value="Genomic_DNA"/>
</dbReference>
<dbReference type="Pfam" id="PF08323">
    <property type="entry name" value="Glyco_transf_5"/>
    <property type="match status" value="1"/>
</dbReference>
<dbReference type="GO" id="GO:0009011">
    <property type="term" value="F:alpha-1,4-glucan glucosyltransferase (ADP-glucose donor) activity"/>
    <property type="evidence" value="ECO:0007669"/>
    <property type="project" value="UniProtKB-EC"/>
</dbReference>
<protein>
    <recommendedName>
        <fullName evidence="3">starch synthase</fullName>
        <ecNumber evidence="3">2.4.1.21</ecNumber>
    </recommendedName>
</protein>
<dbReference type="PANTHER" id="PTHR46083:SF2">
    <property type="entry name" value="STARCH SYNTHASE 4, CHLOROPLASTIC_AMYLOPLASTIC-RELATED"/>
    <property type="match status" value="1"/>
</dbReference>
<evidence type="ECO:0000313" key="10">
    <source>
        <dbReference type="Proteomes" id="UP000287651"/>
    </source>
</evidence>
<dbReference type="InterPro" id="IPR013534">
    <property type="entry name" value="Starch_synth_cat_dom"/>
</dbReference>
<keyword evidence="7" id="KW-0812">Transmembrane</keyword>
<name>A0A426ZPL2_ENSVE</name>
<reference evidence="9 10" key="1">
    <citation type="journal article" date="2014" name="Agronomy (Basel)">
        <title>A Draft Genome Sequence for Ensete ventricosum, the Drought-Tolerant Tree Against Hunger.</title>
        <authorList>
            <person name="Harrison J."/>
            <person name="Moore K.A."/>
            <person name="Paszkiewicz K."/>
            <person name="Jones T."/>
            <person name="Grant M."/>
            <person name="Ambacheew D."/>
            <person name="Muzemil S."/>
            <person name="Studholme D.J."/>
        </authorList>
    </citation>
    <scope>NUCLEOTIDE SEQUENCE [LARGE SCALE GENOMIC DNA]</scope>
</reference>